<protein>
    <submittedName>
        <fullName evidence="7">Desulfoferrodoxin</fullName>
        <ecNumber evidence="7">1.15.1.2</ecNumber>
    </submittedName>
</protein>
<dbReference type="SUPFAM" id="SSF49367">
    <property type="entry name" value="Superoxide reductase-like"/>
    <property type="match status" value="1"/>
</dbReference>
<dbReference type="Gene3D" id="2.60.40.730">
    <property type="entry name" value="SOR catalytic domain"/>
    <property type="match status" value="1"/>
</dbReference>
<evidence type="ECO:0000259" key="6">
    <source>
        <dbReference type="Pfam" id="PF01880"/>
    </source>
</evidence>
<comment type="similarity">
    <text evidence="1">Belongs to the desulfoferrodoxin family.</text>
</comment>
<evidence type="ECO:0000256" key="3">
    <source>
        <dbReference type="ARBA" id="ARBA00022723"/>
    </source>
</evidence>
<dbReference type="AlphaFoldDB" id="A0A645B987"/>
<sequence length="132" mass="14401">MHSAKKKMFKCVKCGAVVEAVMPCDCASCGVVCCGDAMAEVIANTVDAAKEKHVPVVAGDERGVKVTVGSVAHPMTAEHYIVWIEVFNGAWLNRKYLRPGEAPTAEFFVPYKRGLVVRAYCNLHGLWETTVE</sequence>
<keyword evidence="7" id="KW-0560">Oxidoreductase</keyword>
<dbReference type="EMBL" id="VSSQ01018653">
    <property type="protein sequence ID" value="MPM62030.1"/>
    <property type="molecule type" value="Genomic_DNA"/>
</dbReference>
<feature type="domain" description="Desulfoferrodoxin ferrous iron-binding" evidence="6">
    <location>
        <begin position="46"/>
        <end position="129"/>
    </location>
</feature>
<keyword evidence="4" id="KW-0249">Electron transport</keyword>
<dbReference type="EC" id="1.15.1.2" evidence="7"/>
<name>A0A645B987_9ZZZZ</name>
<dbReference type="PANTHER" id="PTHR36541:SF1">
    <property type="entry name" value="SUPEROXIDE REDUCTASE-RELATED"/>
    <property type="match status" value="1"/>
</dbReference>
<dbReference type="PANTHER" id="PTHR36541">
    <property type="entry name" value="SUPEROXIDE REDUCTASE-RELATED"/>
    <property type="match status" value="1"/>
</dbReference>
<evidence type="ECO:0000313" key="7">
    <source>
        <dbReference type="EMBL" id="MPM62030.1"/>
    </source>
</evidence>
<reference evidence="7" key="1">
    <citation type="submission" date="2019-08" db="EMBL/GenBank/DDBJ databases">
        <authorList>
            <person name="Kucharzyk K."/>
            <person name="Murdoch R.W."/>
            <person name="Higgins S."/>
            <person name="Loffler F."/>
        </authorList>
    </citation>
    <scope>NUCLEOTIDE SEQUENCE</scope>
</reference>
<keyword evidence="2" id="KW-0813">Transport</keyword>
<keyword evidence="3" id="KW-0479">Metal-binding</keyword>
<evidence type="ECO:0000256" key="1">
    <source>
        <dbReference type="ARBA" id="ARBA00005941"/>
    </source>
</evidence>
<organism evidence="7">
    <name type="scientific">bioreactor metagenome</name>
    <dbReference type="NCBI Taxonomy" id="1076179"/>
    <lineage>
        <taxon>unclassified sequences</taxon>
        <taxon>metagenomes</taxon>
        <taxon>ecological metagenomes</taxon>
    </lineage>
</organism>
<evidence type="ECO:0000256" key="4">
    <source>
        <dbReference type="ARBA" id="ARBA00022982"/>
    </source>
</evidence>
<evidence type="ECO:0000256" key="2">
    <source>
        <dbReference type="ARBA" id="ARBA00022448"/>
    </source>
</evidence>
<dbReference type="NCBIfam" id="TIGR00332">
    <property type="entry name" value="neela_ferrous"/>
    <property type="match status" value="1"/>
</dbReference>
<dbReference type="GO" id="GO:0005506">
    <property type="term" value="F:iron ion binding"/>
    <property type="evidence" value="ECO:0007669"/>
    <property type="project" value="InterPro"/>
</dbReference>
<gene>
    <name evidence="7" type="primary">dfx_19</name>
    <name evidence="7" type="ORF">SDC9_108895</name>
</gene>
<evidence type="ECO:0000256" key="5">
    <source>
        <dbReference type="ARBA" id="ARBA00023004"/>
    </source>
</evidence>
<comment type="caution">
    <text evidence="7">The sequence shown here is derived from an EMBL/GenBank/DDBJ whole genome shotgun (WGS) entry which is preliminary data.</text>
</comment>
<dbReference type="InterPro" id="IPR036073">
    <property type="entry name" value="Desulfoferrodoxin_Fe-bd_dom_sf"/>
</dbReference>
<dbReference type="GO" id="GO:0050605">
    <property type="term" value="F:superoxide reductase activity"/>
    <property type="evidence" value="ECO:0007669"/>
    <property type="project" value="UniProtKB-EC"/>
</dbReference>
<dbReference type="InterPro" id="IPR002742">
    <property type="entry name" value="Desulfoferrodoxin_Fe-bd_dom"/>
</dbReference>
<proteinExistence type="inferred from homology"/>
<keyword evidence="5" id="KW-0408">Iron</keyword>
<dbReference type="Pfam" id="PF01880">
    <property type="entry name" value="Desulfoferrodox"/>
    <property type="match status" value="1"/>
</dbReference>
<dbReference type="InterPro" id="IPR051233">
    <property type="entry name" value="Desulfoferrodoxin_SOR"/>
</dbReference>
<accession>A0A645B987</accession>